<protein>
    <submittedName>
        <fullName evidence="2">Uncharacterized protein</fullName>
    </submittedName>
</protein>
<reference evidence="2" key="1">
    <citation type="submission" date="2021-02" db="EMBL/GenBank/DDBJ databases">
        <authorList>
            <person name="Dougan E. K."/>
            <person name="Rhodes N."/>
            <person name="Thang M."/>
            <person name="Chan C."/>
        </authorList>
    </citation>
    <scope>NUCLEOTIDE SEQUENCE</scope>
</reference>
<sequence length="112" mass="11907">MRAQPVSNADVKQFCFAASTHNELSHALAAHSRLDAAMAKGPTPNTTANTGTCQRSCQTGNAMWVSAVFMATVLGNNTSLSWCTCNRKQMLKRGAPQLGPGTRGHSQGLRCD</sequence>
<feature type="region of interest" description="Disordered" evidence="1">
    <location>
        <begin position="93"/>
        <end position="112"/>
    </location>
</feature>
<dbReference type="Proteomes" id="UP000654075">
    <property type="component" value="Unassembled WGS sequence"/>
</dbReference>
<evidence type="ECO:0000313" key="3">
    <source>
        <dbReference type="Proteomes" id="UP000654075"/>
    </source>
</evidence>
<gene>
    <name evidence="2" type="ORF">PGLA1383_LOCUS33444</name>
</gene>
<proteinExistence type="predicted"/>
<keyword evidence="3" id="KW-1185">Reference proteome</keyword>
<evidence type="ECO:0000256" key="1">
    <source>
        <dbReference type="SAM" id="MobiDB-lite"/>
    </source>
</evidence>
<comment type="caution">
    <text evidence="2">The sequence shown here is derived from an EMBL/GenBank/DDBJ whole genome shotgun (WGS) entry which is preliminary data.</text>
</comment>
<evidence type="ECO:0000313" key="2">
    <source>
        <dbReference type="EMBL" id="CAE8615733.1"/>
    </source>
</evidence>
<name>A0A813FMZ8_POLGL</name>
<accession>A0A813FMZ8</accession>
<dbReference type="AlphaFoldDB" id="A0A813FMZ8"/>
<organism evidence="2 3">
    <name type="scientific">Polarella glacialis</name>
    <name type="common">Dinoflagellate</name>
    <dbReference type="NCBI Taxonomy" id="89957"/>
    <lineage>
        <taxon>Eukaryota</taxon>
        <taxon>Sar</taxon>
        <taxon>Alveolata</taxon>
        <taxon>Dinophyceae</taxon>
        <taxon>Suessiales</taxon>
        <taxon>Suessiaceae</taxon>
        <taxon>Polarella</taxon>
    </lineage>
</organism>
<dbReference type="EMBL" id="CAJNNV010025697">
    <property type="protein sequence ID" value="CAE8615733.1"/>
    <property type="molecule type" value="Genomic_DNA"/>
</dbReference>